<gene>
    <name evidence="3" type="ORF">SLS53_002859</name>
</gene>
<accession>A0AAN9UCX0</accession>
<keyword evidence="2" id="KW-0472">Membrane</keyword>
<feature type="region of interest" description="Disordered" evidence="1">
    <location>
        <begin position="181"/>
        <end position="343"/>
    </location>
</feature>
<feature type="compositionally biased region" description="Low complexity" evidence="1">
    <location>
        <begin position="91"/>
        <end position="124"/>
    </location>
</feature>
<feature type="transmembrane region" description="Helical" evidence="2">
    <location>
        <begin position="131"/>
        <end position="154"/>
    </location>
</feature>
<keyword evidence="2" id="KW-0812">Transmembrane</keyword>
<evidence type="ECO:0000313" key="4">
    <source>
        <dbReference type="Proteomes" id="UP001320245"/>
    </source>
</evidence>
<sequence length="343" mass="36232">MPGSRQESSTDCPAGYQYYACAANPFHGCCSIDPCGLHKACPEKNQPGFLVPPDTVASSIASSAPPESMSQSLHATVTVDAVAPGTASLEPTTITAPYPTTSTRSSPHSVSSSTIAPIPSSSPKTSHAVRVAAGLVVGILAALALITVISYGLWRRCRQRKGVKTDQRFMLMKKLRKNNYRLPQGASGSAPLIPADTNKPVPPVPTYTVPWQASLPEAGHEQNDVGERSPTDPHLPRASTSRQTSIRAVPFSPSRAGDGPPRTPRSKSSRKVVEATGGGQSRPVSAADSLFDSSPARRNSGLDSTWMGSESEYDEPPEFYGLSAPPRSRDGTRADLKGSKPTE</sequence>
<feature type="compositionally biased region" description="Basic and acidic residues" evidence="1">
    <location>
        <begin position="327"/>
        <end position="343"/>
    </location>
</feature>
<protein>
    <submittedName>
        <fullName evidence="3">Uncharacterized protein</fullName>
    </submittedName>
</protein>
<dbReference type="AlphaFoldDB" id="A0AAN9UCX0"/>
<keyword evidence="4" id="KW-1185">Reference proteome</keyword>
<proteinExistence type="predicted"/>
<dbReference type="Proteomes" id="UP001320245">
    <property type="component" value="Unassembled WGS sequence"/>
</dbReference>
<name>A0AAN9UCX0_9PEZI</name>
<feature type="region of interest" description="Disordered" evidence="1">
    <location>
        <begin position="90"/>
        <end position="124"/>
    </location>
</feature>
<reference evidence="3 4" key="1">
    <citation type="journal article" date="2023" name="PLoS ONE">
        <title>Cytospora paraplurivora sp. nov. isolated from orchards with fruit tree decline syndrome in Ontario, Canada.</title>
        <authorList>
            <person name="Ilyukhin E."/>
            <person name="Nguyen H.D.T."/>
            <person name="Castle A.J."/>
            <person name="Ellouze W."/>
        </authorList>
    </citation>
    <scope>NUCLEOTIDE SEQUENCE [LARGE SCALE GENOMIC DNA]</scope>
    <source>
        <strain evidence="3 4">FDS-564</strain>
    </source>
</reference>
<comment type="caution">
    <text evidence="3">The sequence shown here is derived from an EMBL/GenBank/DDBJ whole genome shotgun (WGS) entry which is preliminary data.</text>
</comment>
<keyword evidence="2" id="KW-1133">Transmembrane helix</keyword>
<feature type="compositionally biased region" description="Basic and acidic residues" evidence="1">
    <location>
        <begin position="218"/>
        <end position="235"/>
    </location>
</feature>
<organism evidence="3 4">
    <name type="scientific">Cytospora paraplurivora</name>
    <dbReference type="NCBI Taxonomy" id="2898453"/>
    <lineage>
        <taxon>Eukaryota</taxon>
        <taxon>Fungi</taxon>
        <taxon>Dikarya</taxon>
        <taxon>Ascomycota</taxon>
        <taxon>Pezizomycotina</taxon>
        <taxon>Sordariomycetes</taxon>
        <taxon>Sordariomycetidae</taxon>
        <taxon>Diaporthales</taxon>
        <taxon>Cytosporaceae</taxon>
        <taxon>Cytospora</taxon>
    </lineage>
</organism>
<evidence type="ECO:0000256" key="1">
    <source>
        <dbReference type="SAM" id="MobiDB-lite"/>
    </source>
</evidence>
<dbReference type="EMBL" id="JAJSPL020000008">
    <property type="protein sequence ID" value="KAK7745363.1"/>
    <property type="molecule type" value="Genomic_DNA"/>
</dbReference>
<evidence type="ECO:0000256" key="2">
    <source>
        <dbReference type="SAM" id="Phobius"/>
    </source>
</evidence>
<evidence type="ECO:0000313" key="3">
    <source>
        <dbReference type="EMBL" id="KAK7745363.1"/>
    </source>
</evidence>